<dbReference type="Proteomes" id="UP000887013">
    <property type="component" value="Unassembled WGS sequence"/>
</dbReference>
<keyword evidence="2" id="KW-1185">Reference proteome</keyword>
<proteinExistence type="predicted"/>
<dbReference type="EMBL" id="BMAW01004879">
    <property type="protein sequence ID" value="GFS91254.1"/>
    <property type="molecule type" value="Genomic_DNA"/>
</dbReference>
<comment type="caution">
    <text evidence="1">The sequence shown here is derived from an EMBL/GenBank/DDBJ whole genome shotgun (WGS) entry which is preliminary data.</text>
</comment>
<evidence type="ECO:0000313" key="2">
    <source>
        <dbReference type="Proteomes" id="UP000887013"/>
    </source>
</evidence>
<accession>A0A8X6N2K9</accession>
<name>A0A8X6N2K9_NEPPI</name>
<dbReference type="AlphaFoldDB" id="A0A8X6N2K9"/>
<organism evidence="1 2">
    <name type="scientific">Nephila pilipes</name>
    <name type="common">Giant wood spider</name>
    <name type="synonym">Nephila maculata</name>
    <dbReference type="NCBI Taxonomy" id="299642"/>
    <lineage>
        <taxon>Eukaryota</taxon>
        <taxon>Metazoa</taxon>
        <taxon>Ecdysozoa</taxon>
        <taxon>Arthropoda</taxon>
        <taxon>Chelicerata</taxon>
        <taxon>Arachnida</taxon>
        <taxon>Araneae</taxon>
        <taxon>Araneomorphae</taxon>
        <taxon>Entelegynae</taxon>
        <taxon>Araneoidea</taxon>
        <taxon>Nephilidae</taxon>
        <taxon>Nephila</taxon>
    </lineage>
</organism>
<sequence length="108" mass="12426">MNRTKHGVGCLSPHFPNTPRVHHVCYSCTFSSRPQSEVPHTSAVITEECFFLVKLWLARQSMPSPPPANSEESFTYQFLRRPLSRFGFSNNARLRWRGWVLDVESCQG</sequence>
<gene>
    <name evidence="1" type="ORF">NPIL_449301</name>
</gene>
<protein>
    <submittedName>
        <fullName evidence="1">Uncharacterized protein</fullName>
    </submittedName>
</protein>
<evidence type="ECO:0000313" key="1">
    <source>
        <dbReference type="EMBL" id="GFS91254.1"/>
    </source>
</evidence>
<reference evidence="1" key="1">
    <citation type="submission" date="2020-08" db="EMBL/GenBank/DDBJ databases">
        <title>Multicomponent nature underlies the extraordinary mechanical properties of spider dragline silk.</title>
        <authorList>
            <person name="Kono N."/>
            <person name="Nakamura H."/>
            <person name="Mori M."/>
            <person name="Yoshida Y."/>
            <person name="Ohtoshi R."/>
            <person name="Malay A.D."/>
            <person name="Moran D.A.P."/>
            <person name="Tomita M."/>
            <person name="Numata K."/>
            <person name="Arakawa K."/>
        </authorList>
    </citation>
    <scope>NUCLEOTIDE SEQUENCE</scope>
</reference>